<dbReference type="AlphaFoldDB" id="A0A964DYU9"/>
<reference evidence="2" key="1">
    <citation type="journal article" date="2021" name="Microorganisms">
        <title>Acidisoma silvae sp. nov. and Acidisomacellulosilytica sp. nov., Two Acidophilic Bacteria Isolated from Decaying Wood, Hydrolyzing Cellulose and Producing Poly-3-hydroxybutyrate.</title>
        <authorList>
            <person name="Mieszkin S."/>
            <person name="Pouder E."/>
            <person name="Uroz S."/>
            <person name="Simon-Colin C."/>
            <person name="Alain K."/>
        </authorList>
    </citation>
    <scope>NUCLEOTIDE SEQUENCE</scope>
    <source>
        <strain evidence="2">HW T2.11</strain>
    </source>
</reference>
<gene>
    <name evidence="2" type="ORF">ASILVAE211_09425</name>
</gene>
<keyword evidence="3" id="KW-1185">Reference proteome</keyword>
<protein>
    <submittedName>
        <fullName evidence="2">NYN domain-containing protein</fullName>
    </submittedName>
</protein>
<dbReference type="EMBL" id="JAESVB010000003">
    <property type="protein sequence ID" value="MCB8875399.1"/>
    <property type="molecule type" value="Genomic_DNA"/>
</dbReference>
<comment type="caution">
    <text evidence="2">The sequence shown here is derived from an EMBL/GenBank/DDBJ whole genome shotgun (WGS) entry which is preliminary data.</text>
</comment>
<dbReference type="GO" id="GO:0004540">
    <property type="term" value="F:RNA nuclease activity"/>
    <property type="evidence" value="ECO:0007669"/>
    <property type="project" value="InterPro"/>
</dbReference>
<feature type="domain" description="NYN" evidence="1">
    <location>
        <begin position="111"/>
        <end position="180"/>
    </location>
</feature>
<accession>A0A964DYU9</accession>
<evidence type="ECO:0000259" key="1">
    <source>
        <dbReference type="Pfam" id="PF01936"/>
    </source>
</evidence>
<dbReference type="Gene3D" id="3.40.50.1010">
    <property type="entry name" value="5'-nuclease"/>
    <property type="match status" value="1"/>
</dbReference>
<evidence type="ECO:0000313" key="3">
    <source>
        <dbReference type="Proteomes" id="UP000708298"/>
    </source>
</evidence>
<dbReference type="Proteomes" id="UP000708298">
    <property type="component" value="Unassembled WGS sequence"/>
</dbReference>
<dbReference type="InterPro" id="IPR021139">
    <property type="entry name" value="NYN"/>
</dbReference>
<dbReference type="Pfam" id="PF01936">
    <property type="entry name" value="NYN"/>
    <property type="match status" value="1"/>
</dbReference>
<sequence>MMIDGGHLRVQARQNKLAYDPTLIEKVAHACIEQAQENLLRILYYDCAPYVGEARLPVSGKMHQFTGSGDWLRALGRKDLFAIRQGVLKFRGFKPKRIPISPTALSDDDFVPDFEQKGVDMRIGLDIATYSDERLTDRIVLITGDTDCIPAMKHGRKSGIQMILVSLPGQRLAPELFEHADFKRTIVWPG</sequence>
<proteinExistence type="predicted"/>
<reference evidence="2" key="2">
    <citation type="submission" date="2021-01" db="EMBL/GenBank/DDBJ databases">
        <authorList>
            <person name="Mieszkin S."/>
            <person name="Pouder E."/>
            <person name="Alain K."/>
        </authorList>
    </citation>
    <scope>NUCLEOTIDE SEQUENCE</scope>
    <source>
        <strain evidence="2">HW T2.11</strain>
    </source>
</reference>
<evidence type="ECO:0000313" key="2">
    <source>
        <dbReference type="EMBL" id="MCB8875399.1"/>
    </source>
</evidence>
<dbReference type="CDD" id="cd18722">
    <property type="entry name" value="PIN_NicB-like"/>
    <property type="match status" value="1"/>
</dbReference>
<name>A0A964DYU9_9PROT</name>
<organism evidence="2 3">
    <name type="scientific">Acidisoma silvae</name>
    <dbReference type="NCBI Taxonomy" id="2802396"/>
    <lineage>
        <taxon>Bacteria</taxon>
        <taxon>Pseudomonadati</taxon>
        <taxon>Pseudomonadota</taxon>
        <taxon>Alphaproteobacteria</taxon>
        <taxon>Acetobacterales</taxon>
        <taxon>Acidocellaceae</taxon>
        <taxon>Acidisoma</taxon>
    </lineage>
</organism>